<evidence type="ECO:0000313" key="1">
    <source>
        <dbReference type="EMBL" id="OEG09260.1"/>
    </source>
</evidence>
<comment type="caution">
    <text evidence="1">The sequence shown here is derived from an EMBL/GenBank/DDBJ whole genome shotgun (WGS) entry which is preliminary data.</text>
</comment>
<organism evidence="1 2">
    <name type="scientific">Enterococcus termitis</name>
    <dbReference type="NCBI Taxonomy" id="332950"/>
    <lineage>
        <taxon>Bacteria</taxon>
        <taxon>Bacillati</taxon>
        <taxon>Bacillota</taxon>
        <taxon>Bacilli</taxon>
        <taxon>Lactobacillales</taxon>
        <taxon>Enterococcaceae</taxon>
        <taxon>Enterococcus</taxon>
    </lineage>
</organism>
<dbReference type="OrthoDB" id="9554433at2"/>
<dbReference type="EMBL" id="MIJY01000045">
    <property type="protein sequence ID" value="OEG09260.1"/>
    <property type="molecule type" value="Genomic_DNA"/>
</dbReference>
<accession>A0A1E5GAH6</accession>
<dbReference type="Proteomes" id="UP000095094">
    <property type="component" value="Unassembled WGS sequence"/>
</dbReference>
<gene>
    <name evidence="1" type="ORF">BCR25_11895</name>
</gene>
<sequence length="299" mass="34315">MNKIKKFVFSEYFFKSATLLISLFALSISIHSCKNSNKSLENSTKSLKIAERENEPSLKIIQNLWTNQPFYELVNESNSKLDKIPSPSYLMFIPSKVYFVNNDGSRLSNLVLSPVSYDAITEQLVENTTKGSIVKSVLPKSFFAKKGIRDVIHGEFINVEDRFKIYVDTLPFLVIISDIEFQYNNKVNNVVLLSTPLENVEITEDDLNNIKEYTRDNAEKLEVKLTEENSNSYKIAQEKIETVVKEIFNSDKKANENDLKILGGKEGGYDFILKKINKQISYLDPMEAYDEQINQKESK</sequence>
<reference evidence="2" key="1">
    <citation type="submission" date="2016-09" db="EMBL/GenBank/DDBJ databases">
        <authorList>
            <person name="Gulvik C.A."/>
        </authorList>
    </citation>
    <scope>NUCLEOTIDE SEQUENCE [LARGE SCALE GENOMIC DNA]</scope>
    <source>
        <strain evidence="2">LMG 8895</strain>
    </source>
</reference>
<name>A0A1E5GAH6_9ENTE</name>
<protein>
    <submittedName>
        <fullName evidence="1">Uncharacterized protein</fullName>
    </submittedName>
</protein>
<dbReference type="RefSeq" id="WP_069664949.1">
    <property type="nucleotide sequence ID" value="NZ_JBHUJJ010000001.1"/>
</dbReference>
<keyword evidence="2" id="KW-1185">Reference proteome</keyword>
<dbReference type="AlphaFoldDB" id="A0A1E5GAH6"/>
<evidence type="ECO:0000313" key="2">
    <source>
        <dbReference type="Proteomes" id="UP000095094"/>
    </source>
</evidence>
<proteinExistence type="predicted"/>